<evidence type="ECO:0000313" key="3">
    <source>
        <dbReference type="EMBL" id="EEY21298.1"/>
    </source>
</evidence>
<dbReference type="KEGG" id="val:VDBG_07408"/>
<evidence type="ECO:0000256" key="1">
    <source>
        <dbReference type="ARBA" id="ARBA00024339"/>
    </source>
</evidence>
<dbReference type="EMBL" id="DS985222">
    <property type="protein sequence ID" value="EEY21298.1"/>
    <property type="molecule type" value="Genomic_DNA"/>
</dbReference>
<sequence>MAVFAGDSWSQARENIWSEILPSIKTVPVLPRGKDVIPDEISLVKIHGAGKIQLFRKWTGASFWVRLGETTPQELVAELGPPNATYRKNDQRMTIHKIRTASHSRTRANGTDTTRPDELTDTDQSSAHTGSDDSNDEVIEDDAVGRVGGECFYNYFYLGFDVLVSTPSPPSQPPPTTDTTTLPPSSTAITESPDRLVATKLVLHGNVPGSYEFNRHRRCRWEISYLEDDAAGTITANSEARFTDIEERLHEAWKGLLPSGDGTQRQRGMVLNRGWGDSPGSSVEFLGGWEDSGGHGGVQKLDGGDDSTTTLYGFPGLVFEVLKNGRMHCVRAVQVFSHTVSWSIASGHVQRASSPSSLPTVLNHAPHGARHAACRYLAMGTPEFDRFFDLPPEIREEIISYLTAAPDLIPLNPLTPFTPFPHDLFLSHPLLHATASLLYYTSNTFILDLTAHARAATERALADPYHNILLTPSARRRIRHLTFRPARLGTAFTALVLPALIDMILAGSLRHLTVLMPVRRHRGPVAPNRPAPPPTQTERAEDAAFASSPAFRALLRLLADPDLETARLTVLAAHRPLWCAYHDEGAACCYAGRGRGVADVDWRALAAECAGEDPELHIARVGR</sequence>
<organism evidence="4">
    <name type="scientific">Verticillium alfalfae (strain VaMs.102 / ATCC MYA-4576 / FGSC 10136)</name>
    <name type="common">Verticillium wilt of alfalfa</name>
    <name type="synonym">Verticillium albo-atrum</name>
    <dbReference type="NCBI Taxonomy" id="526221"/>
    <lineage>
        <taxon>Eukaryota</taxon>
        <taxon>Fungi</taxon>
        <taxon>Dikarya</taxon>
        <taxon>Ascomycota</taxon>
        <taxon>Pezizomycotina</taxon>
        <taxon>Sordariomycetes</taxon>
        <taxon>Hypocreomycetidae</taxon>
        <taxon>Glomerellales</taxon>
        <taxon>Plectosphaerellaceae</taxon>
        <taxon>Verticillium</taxon>
    </lineage>
</organism>
<dbReference type="AlphaFoldDB" id="C9SR23"/>
<dbReference type="RefSeq" id="XP_003002837.1">
    <property type="nucleotide sequence ID" value="XM_003002791.1"/>
</dbReference>
<dbReference type="InterPro" id="IPR039156">
    <property type="entry name" value="PHAF1/BROMI"/>
</dbReference>
<feature type="compositionally biased region" description="Pro residues" evidence="2">
    <location>
        <begin position="167"/>
        <end position="176"/>
    </location>
</feature>
<dbReference type="GeneID" id="9527846"/>
<dbReference type="HOGENOM" id="CLU_438880_0_0_1"/>
<accession>C9SR23</accession>
<reference evidence="4" key="1">
    <citation type="journal article" date="2011" name="PLoS Pathog.">
        <title>Comparative genomics yields insights into niche adaptation of plant vascular wilt pathogens.</title>
        <authorList>
            <person name="Klosterman S.J."/>
            <person name="Subbarao K.V."/>
            <person name="Kang S."/>
            <person name="Veronese P."/>
            <person name="Gold S.E."/>
            <person name="Thomma B.P.H.J."/>
            <person name="Chen Z."/>
            <person name="Henrissat B."/>
            <person name="Lee Y.-H."/>
            <person name="Park J."/>
            <person name="Garcia-Pedrajas M.D."/>
            <person name="Barbara D.J."/>
            <person name="Anchieta A."/>
            <person name="de Jonge R."/>
            <person name="Santhanam P."/>
            <person name="Maruthachalam K."/>
            <person name="Atallah Z."/>
            <person name="Amyotte S.G."/>
            <person name="Paz Z."/>
            <person name="Inderbitzin P."/>
            <person name="Hayes R.J."/>
            <person name="Heiman D.I."/>
            <person name="Young S."/>
            <person name="Zeng Q."/>
            <person name="Engels R."/>
            <person name="Galagan J."/>
            <person name="Cuomo C.A."/>
            <person name="Dobinson K.F."/>
            <person name="Ma L.-J."/>
        </authorList>
    </citation>
    <scope>NUCLEOTIDE SEQUENCE [LARGE SCALE GENOMIC DNA]</scope>
    <source>
        <strain evidence="4">VaMs.102 / ATCC MYA-4576 / FGSC 10136</strain>
    </source>
</reference>
<comment type="similarity">
    <text evidence="1">Belongs to the PHAF1 family.</text>
</comment>
<name>C9SR23_VERA1</name>
<feature type="compositionally biased region" description="Low complexity" evidence="2">
    <location>
        <begin position="177"/>
        <end position="187"/>
    </location>
</feature>
<dbReference type="GO" id="GO:0043001">
    <property type="term" value="P:Golgi to plasma membrane protein transport"/>
    <property type="evidence" value="ECO:0007669"/>
    <property type="project" value="TreeGrafter"/>
</dbReference>
<protein>
    <submittedName>
        <fullName evidence="3">Uncharacterized protein</fullName>
    </submittedName>
</protein>
<dbReference type="STRING" id="526221.C9SR23"/>
<proteinExistence type="inferred from homology"/>
<evidence type="ECO:0000256" key="2">
    <source>
        <dbReference type="SAM" id="MobiDB-lite"/>
    </source>
</evidence>
<dbReference type="PANTHER" id="PTHR13465">
    <property type="entry name" value="UPF0183 PROTEIN"/>
    <property type="match status" value="1"/>
</dbReference>
<dbReference type="GO" id="GO:0005802">
    <property type="term" value="C:trans-Golgi network"/>
    <property type="evidence" value="ECO:0007669"/>
    <property type="project" value="TreeGrafter"/>
</dbReference>
<dbReference type="InterPro" id="IPR005373">
    <property type="entry name" value="PHAF1"/>
</dbReference>
<feature type="compositionally biased region" description="Basic residues" evidence="2">
    <location>
        <begin position="94"/>
        <end position="106"/>
    </location>
</feature>
<evidence type="ECO:0000313" key="4">
    <source>
        <dbReference type="Proteomes" id="UP000008698"/>
    </source>
</evidence>
<feature type="region of interest" description="Disordered" evidence="2">
    <location>
        <begin position="523"/>
        <end position="542"/>
    </location>
</feature>
<feature type="region of interest" description="Disordered" evidence="2">
    <location>
        <begin position="167"/>
        <end position="189"/>
    </location>
</feature>
<dbReference type="Proteomes" id="UP000008698">
    <property type="component" value="Unassembled WGS sequence"/>
</dbReference>
<gene>
    <name evidence="3" type="ORF">VDBG_07408</name>
</gene>
<keyword evidence="4" id="KW-1185">Reference proteome</keyword>
<dbReference type="OrthoDB" id="411211at2759"/>
<dbReference type="PANTHER" id="PTHR13465:SF2">
    <property type="entry name" value="PHAGOSOME ASSEMBLY FACTOR 1"/>
    <property type="match status" value="1"/>
</dbReference>
<feature type="region of interest" description="Disordered" evidence="2">
    <location>
        <begin position="81"/>
        <end position="138"/>
    </location>
</feature>
<dbReference type="eggNOG" id="KOG2819">
    <property type="taxonomic scope" value="Eukaryota"/>
</dbReference>
<dbReference type="Pfam" id="PF03676">
    <property type="entry name" value="PHAF1"/>
    <property type="match status" value="1"/>
</dbReference>